<organism evidence="1 2">
    <name type="scientific">Petrolisthes cinctipes</name>
    <name type="common">Flat porcelain crab</name>
    <dbReference type="NCBI Taxonomy" id="88211"/>
    <lineage>
        <taxon>Eukaryota</taxon>
        <taxon>Metazoa</taxon>
        <taxon>Ecdysozoa</taxon>
        <taxon>Arthropoda</taxon>
        <taxon>Crustacea</taxon>
        <taxon>Multicrustacea</taxon>
        <taxon>Malacostraca</taxon>
        <taxon>Eumalacostraca</taxon>
        <taxon>Eucarida</taxon>
        <taxon>Decapoda</taxon>
        <taxon>Pleocyemata</taxon>
        <taxon>Anomura</taxon>
        <taxon>Galatheoidea</taxon>
        <taxon>Porcellanidae</taxon>
        <taxon>Petrolisthes</taxon>
    </lineage>
</organism>
<dbReference type="EMBL" id="JAWQEG010000726">
    <property type="protein sequence ID" value="KAK3886129.1"/>
    <property type="molecule type" value="Genomic_DNA"/>
</dbReference>
<evidence type="ECO:0000313" key="2">
    <source>
        <dbReference type="Proteomes" id="UP001286313"/>
    </source>
</evidence>
<protein>
    <submittedName>
        <fullName evidence="1">Uncharacterized protein</fullName>
    </submittedName>
</protein>
<name>A0AAE1G6G2_PETCI</name>
<dbReference type="AlphaFoldDB" id="A0AAE1G6G2"/>
<comment type="caution">
    <text evidence="1">The sequence shown here is derived from an EMBL/GenBank/DDBJ whole genome shotgun (WGS) entry which is preliminary data.</text>
</comment>
<dbReference type="Proteomes" id="UP001286313">
    <property type="component" value="Unassembled WGS sequence"/>
</dbReference>
<keyword evidence="2" id="KW-1185">Reference proteome</keyword>
<proteinExistence type="predicted"/>
<gene>
    <name evidence="1" type="ORF">Pcinc_009706</name>
</gene>
<sequence>MLTVGGGMAGFVVTCCGLGLPDLNLTTLILTGLGVTALGVANCDCDVPCTLIAALGVADWACDVLDMAGRGVADLARDEPIMAEWDVTALGGAGLDRDRMVEGPGMAGWSVAGPDATVIPYL</sequence>
<reference evidence="1" key="1">
    <citation type="submission" date="2023-10" db="EMBL/GenBank/DDBJ databases">
        <title>Genome assemblies of two species of porcelain crab, Petrolisthes cinctipes and Petrolisthes manimaculis (Anomura: Porcellanidae).</title>
        <authorList>
            <person name="Angst P."/>
        </authorList>
    </citation>
    <scope>NUCLEOTIDE SEQUENCE</scope>
    <source>
        <strain evidence="1">PB745_01</strain>
        <tissue evidence="1">Gill</tissue>
    </source>
</reference>
<evidence type="ECO:0000313" key="1">
    <source>
        <dbReference type="EMBL" id="KAK3886129.1"/>
    </source>
</evidence>
<accession>A0AAE1G6G2</accession>